<protein>
    <submittedName>
        <fullName evidence="3">Uncharacterized protein</fullName>
    </submittedName>
</protein>
<proteinExistence type="predicted"/>
<sequence>MATETPRQAALLVSIVSAALLAGCSSDGGSEPGPTTASSSAAESSTRPTGTATTKRKQDDGGFDTAGRISGDFTGNGGHVHFSLHNPSTTETYTGTVNLTDCTAGKGRWPTVSPKSLPVNLRPGATDEFDVDFTPDETAPFVSQHTICAHLTGRSEPWTFSTTASPPSRSPSPSASRSPSQSSPES</sequence>
<dbReference type="EMBL" id="JACHJR010000001">
    <property type="protein sequence ID" value="MBB4951449.1"/>
    <property type="molecule type" value="Genomic_DNA"/>
</dbReference>
<keyword evidence="2" id="KW-0732">Signal</keyword>
<accession>A0A7W7WM59</accession>
<feature type="compositionally biased region" description="Low complexity" evidence="1">
    <location>
        <begin position="23"/>
        <end position="46"/>
    </location>
</feature>
<gene>
    <name evidence="3" type="ORF">F4556_006984</name>
</gene>
<feature type="region of interest" description="Disordered" evidence="1">
    <location>
        <begin position="157"/>
        <end position="186"/>
    </location>
</feature>
<dbReference type="PROSITE" id="PS51257">
    <property type="entry name" value="PROKAR_LIPOPROTEIN"/>
    <property type="match status" value="1"/>
</dbReference>
<feature type="chain" id="PRO_5039043733" evidence="2">
    <location>
        <begin position="23"/>
        <end position="186"/>
    </location>
</feature>
<keyword evidence="4" id="KW-1185">Reference proteome</keyword>
<feature type="compositionally biased region" description="Low complexity" evidence="1">
    <location>
        <begin position="161"/>
        <end position="186"/>
    </location>
</feature>
<comment type="caution">
    <text evidence="3">The sequence shown here is derived from an EMBL/GenBank/DDBJ whole genome shotgun (WGS) entry which is preliminary data.</text>
</comment>
<dbReference type="AlphaFoldDB" id="A0A7W7WM59"/>
<reference evidence="3 4" key="1">
    <citation type="submission" date="2020-08" db="EMBL/GenBank/DDBJ databases">
        <title>Sequencing the genomes of 1000 actinobacteria strains.</title>
        <authorList>
            <person name="Klenk H.-P."/>
        </authorList>
    </citation>
    <scope>NUCLEOTIDE SEQUENCE [LARGE SCALE GENOMIC DNA]</scope>
    <source>
        <strain evidence="3 4">DSM 44786</strain>
    </source>
</reference>
<evidence type="ECO:0000313" key="4">
    <source>
        <dbReference type="Proteomes" id="UP000573327"/>
    </source>
</evidence>
<dbReference type="RefSeq" id="WP_184923402.1">
    <property type="nucleotide sequence ID" value="NZ_JACHJR010000001.1"/>
</dbReference>
<evidence type="ECO:0000313" key="3">
    <source>
        <dbReference type="EMBL" id="MBB4951449.1"/>
    </source>
</evidence>
<feature type="region of interest" description="Disordered" evidence="1">
    <location>
        <begin position="23"/>
        <end position="72"/>
    </location>
</feature>
<feature type="signal peptide" evidence="2">
    <location>
        <begin position="1"/>
        <end position="22"/>
    </location>
</feature>
<evidence type="ECO:0000256" key="1">
    <source>
        <dbReference type="SAM" id="MobiDB-lite"/>
    </source>
</evidence>
<name>A0A7W7WM59_9ACTN</name>
<evidence type="ECO:0000256" key="2">
    <source>
        <dbReference type="SAM" id="SignalP"/>
    </source>
</evidence>
<dbReference type="Proteomes" id="UP000573327">
    <property type="component" value="Unassembled WGS sequence"/>
</dbReference>
<organism evidence="3 4">
    <name type="scientific">Kitasatospora gansuensis</name>
    <dbReference type="NCBI Taxonomy" id="258050"/>
    <lineage>
        <taxon>Bacteria</taxon>
        <taxon>Bacillati</taxon>
        <taxon>Actinomycetota</taxon>
        <taxon>Actinomycetes</taxon>
        <taxon>Kitasatosporales</taxon>
        <taxon>Streptomycetaceae</taxon>
        <taxon>Kitasatospora</taxon>
    </lineage>
</organism>